<evidence type="ECO:0000259" key="8">
    <source>
        <dbReference type="PROSITE" id="PS50835"/>
    </source>
</evidence>
<evidence type="ECO:0000256" key="7">
    <source>
        <dbReference type="SAM" id="SignalP"/>
    </source>
</evidence>
<feature type="chain" id="PRO_5035001018" evidence="7">
    <location>
        <begin position="22"/>
        <end position="142"/>
    </location>
</feature>
<keyword evidence="10" id="KW-1185">Reference proteome</keyword>
<dbReference type="Proteomes" id="UP000694425">
    <property type="component" value="Unplaced"/>
</dbReference>
<evidence type="ECO:0000256" key="6">
    <source>
        <dbReference type="ARBA" id="ARBA00043266"/>
    </source>
</evidence>
<feature type="domain" description="Ig-like" evidence="8">
    <location>
        <begin position="30"/>
        <end position="134"/>
    </location>
</feature>
<dbReference type="GO" id="GO:0042605">
    <property type="term" value="F:peptide antigen binding"/>
    <property type="evidence" value="ECO:0007669"/>
    <property type="project" value="TreeGrafter"/>
</dbReference>
<dbReference type="InterPro" id="IPR003599">
    <property type="entry name" value="Ig_sub"/>
</dbReference>
<keyword evidence="6" id="KW-1279">T cell receptor</keyword>
<dbReference type="InterPro" id="IPR007110">
    <property type="entry name" value="Ig-like_dom"/>
</dbReference>
<dbReference type="Gene3D" id="2.60.40.10">
    <property type="entry name" value="Immunoglobulins"/>
    <property type="match status" value="1"/>
</dbReference>
<dbReference type="InterPro" id="IPR051006">
    <property type="entry name" value="TCR_variable_domain"/>
</dbReference>
<dbReference type="PROSITE" id="PS50835">
    <property type="entry name" value="IG_LIKE"/>
    <property type="match status" value="1"/>
</dbReference>
<keyword evidence="5" id="KW-0393">Immunoglobulin domain</keyword>
<dbReference type="InterPro" id="IPR013783">
    <property type="entry name" value="Ig-like_fold"/>
</dbReference>
<dbReference type="GO" id="GO:0002250">
    <property type="term" value="P:adaptive immune response"/>
    <property type="evidence" value="ECO:0007669"/>
    <property type="project" value="UniProtKB-KW"/>
</dbReference>
<keyword evidence="4" id="KW-0675">Receptor</keyword>
<keyword evidence="1 7" id="KW-0732">Signal</keyword>
<evidence type="ECO:0000256" key="5">
    <source>
        <dbReference type="ARBA" id="ARBA00023319"/>
    </source>
</evidence>
<sequence length="142" mass="16323">MARILRTPILILWLQLGWVSGQQKNKSGQQQVKQVPQSLTVQEEEISTLNCTFENTAFDYFLWYRQYPGKGLELLLAMMLVGSTKEDGRFKISLNVSAKHSLYIRGCQPEDAATYFCAMTQCSPDSCSPYQNLQLMLLWHQH</sequence>
<keyword evidence="2" id="KW-0391">Immunity</keyword>
<protein>
    <submittedName>
        <fullName evidence="9">T cell receptor alpha variable 23/delta variable 6</fullName>
    </submittedName>
</protein>
<reference evidence="9" key="2">
    <citation type="submission" date="2025-09" db="UniProtKB">
        <authorList>
            <consortium name="Ensembl"/>
        </authorList>
    </citation>
    <scope>IDENTIFICATION</scope>
</reference>
<evidence type="ECO:0000256" key="4">
    <source>
        <dbReference type="ARBA" id="ARBA00023170"/>
    </source>
</evidence>
<dbReference type="PANTHER" id="PTHR19343">
    <property type="entry name" value="T CELL RECEPTOR ALPHA VARIABLE 1-2"/>
    <property type="match status" value="1"/>
</dbReference>
<evidence type="ECO:0000256" key="3">
    <source>
        <dbReference type="ARBA" id="ARBA00023130"/>
    </source>
</evidence>
<accession>A0A8C7BMM0</accession>
<dbReference type="InterPro" id="IPR036179">
    <property type="entry name" value="Ig-like_dom_sf"/>
</dbReference>
<evidence type="ECO:0000313" key="9">
    <source>
        <dbReference type="Ensembl" id="ENSNVIP00000026409.1"/>
    </source>
</evidence>
<dbReference type="SUPFAM" id="SSF48726">
    <property type="entry name" value="Immunoglobulin"/>
    <property type="match status" value="1"/>
</dbReference>
<organism evidence="9 10">
    <name type="scientific">Neovison vison</name>
    <name type="common">American mink</name>
    <name type="synonym">Mustela vison</name>
    <dbReference type="NCBI Taxonomy" id="452646"/>
    <lineage>
        <taxon>Eukaryota</taxon>
        <taxon>Metazoa</taxon>
        <taxon>Chordata</taxon>
        <taxon>Craniata</taxon>
        <taxon>Vertebrata</taxon>
        <taxon>Euteleostomi</taxon>
        <taxon>Mammalia</taxon>
        <taxon>Eutheria</taxon>
        <taxon>Laurasiatheria</taxon>
        <taxon>Carnivora</taxon>
        <taxon>Caniformia</taxon>
        <taxon>Musteloidea</taxon>
        <taxon>Mustelidae</taxon>
        <taxon>Mustelinae</taxon>
        <taxon>Neogale</taxon>
    </lineage>
</organism>
<dbReference type="PANTHER" id="PTHR19343:SF0">
    <property type="entry name" value="T CELL RECEPTOR ALPHA VARIABLE 23_DELTA VARIABLE 6"/>
    <property type="match status" value="1"/>
</dbReference>
<proteinExistence type="predicted"/>
<evidence type="ECO:0000256" key="2">
    <source>
        <dbReference type="ARBA" id="ARBA00022859"/>
    </source>
</evidence>
<dbReference type="AlphaFoldDB" id="A0A8C7BMM0"/>
<dbReference type="Ensembl" id="ENSNVIT00000030633.1">
    <property type="protein sequence ID" value="ENSNVIP00000026409.1"/>
    <property type="gene ID" value="ENSNVIG00000020429.1"/>
</dbReference>
<reference evidence="9" key="1">
    <citation type="submission" date="2025-08" db="UniProtKB">
        <authorList>
            <consortium name="Ensembl"/>
        </authorList>
    </citation>
    <scope>IDENTIFICATION</scope>
</reference>
<feature type="signal peptide" evidence="7">
    <location>
        <begin position="1"/>
        <end position="21"/>
    </location>
</feature>
<dbReference type="GeneTree" id="ENSGT00940000153130"/>
<dbReference type="GO" id="GO:0042101">
    <property type="term" value="C:T cell receptor complex"/>
    <property type="evidence" value="ECO:0007669"/>
    <property type="project" value="UniProtKB-KW"/>
</dbReference>
<dbReference type="SMART" id="SM00406">
    <property type="entry name" value="IGv"/>
    <property type="match status" value="1"/>
</dbReference>
<dbReference type="SMART" id="SM00409">
    <property type="entry name" value="IG"/>
    <property type="match status" value="1"/>
</dbReference>
<evidence type="ECO:0000313" key="10">
    <source>
        <dbReference type="Proteomes" id="UP000694425"/>
    </source>
</evidence>
<name>A0A8C7BMM0_NEOVI</name>
<dbReference type="InterPro" id="IPR013106">
    <property type="entry name" value="Ig_V-set"/>
</dbReference>
<keyword evidence="3" id="KW-1064">Adaptive immunity</keyword>
<evidence type="ECO:0000256" key="1">
    <source>
        <dbReference type="ARBA" id="ARBA00022729"/>
    </source>
</evidence>
<dbReference type="Pfam" id="PF07686">
    <property type="entry name" value="V-set"/>
    <property type="match status" value="1"/>
</dbReference>